<evidence type="ECO:0000256" key="2">
    <source>
        <dbReference type="ARBA" id="ARBA00005560"/>
    </source>
</evidence>
<accession>A0ABD2ZRW7</accession>
<reference evidence="6 7" key="1">
    <citation type="submission" date="2024-11" db="EMBL/GenBank/DDBJ databases">
        <title>A near-complete genome assembly of Cinchona calisaya.</title>
        <authorList>
            <person name="Lian D.C."/>
            <person name="Zhao X.W."/>
            <person name="Wei L."/>
        </authorList>
    </citation>
    <scope>NUCLEOTIDE SEQUENCE [LARGE SCALE GENOMIC DNA]</scope>
    <source>
        <tissue evidence="6">Nenye</tissue>
    </source>
</reference>
<dbReference type="AlphaFoldDB" id="A0ABD2ZRW7"/>
<dbReference type="PANTHER" id="PTHR10126">
    <property type="entry name" value="TATA-BOX BINDING PROTEIN"/>
    <property type="match status" value="1"/>
</dbReference>
<dbReference type="FunFam" id="3.30.310.10:FF:000002">
    <property type="entry name" value="TATA-box-binding protein 2"/>
    <property type="match status" value="1"/>
</dbReference>
<dbReference type="SUPFAM" id="SSF55945">
    <property type="entry name" value="TATA-box binding protein-like"/>
    <property type="match status" value="2"/>
</dbReference>
<dbReference type="EMBL" id="JBJUIK010000008">
    <property type="protein sequence ID" value="KAL3521591.1"/>
    <property type="molecule type" value="Genomic_DNA"/>
</dbReference>
<comment type="caution">
    <text evidence="6">The sequence shown here is derived from an EMBL/GenBank/DDBJ whole genome shotgun (WGS) entry which is preliminary data.</text>
</comment>
<dbReference type="InterPro" id="IPR000814">
    <property type="entry name" value="TBP"/>
</dbReference>
<dbReference type="HAMAP" id="MF_00408">
    <property type="entry name" value="TATA_bind_prot_arch"/>
    <property type="match status" value="1"/>
</dbReference>
<keyword evidence="7" id="KW-1185">Reference proteome</keyword>
<dbReference type="InterPro" id="IPR012295">
    <property type="entry name" value="TBP_dom_sf"/>
</dbReference>
<dbReference type="InterPro" id="IPR033710">
    <property type="entry name" value="TBP_eukaryotic"/>
</dbReference>
<dbReference type="Proteomes" id="UP001630127">
    <property type="component" value="Unassembled WGS sequence"/>
</dbReference>
<gene>
    <name evidence="6" type="ORF">ACH5RR_019740</name>
</gene>
<dbReference type="Pfam" id="PF00352">
    <property type="entry name" value="TBP"/>
    <property type="match status" value="2"/>
</dbReference>
<evidence type="ECO:0008006" key="8">
    <source>
        <dbReference type="Google" id="ProtNLM"/>
    </source>
</evidence>
<keyword evidence="3" id="KW-0238">DNA-binding</keyword>
<evidence type="ECO:0000256" key="1">
    <source>
        <dbReference type="ARBA" id="ARBA00004123"/>
    </source>
</evidence>
<evidence type="ECO:0000256" key="3">
    <source>
        <dbReference type="ARBA" id="ARBA00023125"/>
    </source>
</evidence>
<comment type="subcellular location">
    <subcellularLocation>
        <location evidence="1">Nucleus</location>
    </subcellularLocation>
</comment>
<dbReference type="Gene3D" id="3.30.310.10">
    <property type="entry name" value="TATA-Binding Protein"/>
    <property type="match status" value="2"/>
</dbReference>
<protein>
    <recommendedName>
        <fullName evidence="8">TATA-box-binding protein</fullName>
    </recommendedName>
</protein>
<proteinExistence type="inferred from homology"/>
<name>A0ABD2ZRW7_9GENT</name>
<dbReference type="FunFam" id="3.30.310.10:FF:000001">
    <property type="entry name" value="TATA-box-binding protein 2"/>
    <property type="match status" value="1"/>
</dbReference>
<sequence>MADTVMVENSYDETIPNPTLQNIVSTVNLNCKLNLKAIALRARNSEYNPRRFAAVIMRIREPKTTALVFASGKIVCTGAKSESQSKLAVRKYTKMIEKCGMGGIQFSDFKIQNIVASVDLKFPIRLELLACAHAGFVAYDPEIFPGMIYRMKNPSVVLLIFASGKIVITGAKLRDDTYKAFKNIYPVLLQFKRKSPPC</sequence>
<dbReference type="GO" id="GO:0005634">
    <property type="term" value="C:nucleus"/>
    <property type="evidence" value="ECO:0007669"/>
    <property type="project" value="UniProtKB-SubCell"/>
</dbReference>
<organism evidence="6 7">
    <name type="scientific">Cinchona calisaya</name>
    <dbReference type="NCBI Taxonomy" id="153742"/>
    <lineage>
        <taxon>Eukaryota</taxon>
        <taxon>Viridiplantae</taxon>
        <taxon>Streptophyta</taxon>
        <taxon>Embryophyta</taxon>
        <taxon>Tracheophyta</taxon>
        <taxon>Spermatophyta</taxon>
        <taxon>Magnoliopsida</taxon>
        <taxon>eudicotyledons</taxon>
        <taxon>Gunneridae</taxon>
        <taxon>Pentapetalae</taxon>
        <taxon>asterids</taxon>
        <taxon>lamiids</taxon>
        <taxon>Gentianales</taxon>
        <taxon>Rubiaceae</taxon>
        <taxon>Cinchonoideae</taxon>
        <taxon>Cinchoneae</taxon>
        <taxon>Cinchona</taxon>
    </lineage>
</organism>
<keyword evidence="5" id="KW-0539">Nucleus</keyword>
<dbReference type="PRINTS" id="PR00686">
    <property type="entry name" value="TIFACTORIID"/>
</dbReference>
<evidence type="ECO:0000313" key="6">
    <source>
        <dbReference type="EMBL" id="KAL3521591.1"/>
    </source>
</evidence>
<dbReference type="GO" id="GO:0003677">
    <property type="term" value="F:DNA binding"/>
    <property type="evidence" value="ECO:0007669"/>
    <property type="project" value="UniProtKB-KW"/>
</dbReference>
<evidence type="ECO:0000256" key="5">
    <source>
        <dbReference type="ARBA" id="ARBA00023242"/>
    </source>
</evidence>
<dbReference type="CDD" id="cd04516">
    <property type="entry name" value="TBP_eukaryotes"/>
    <property type="match status" value="1"/>
</dbReference>
<evidence type="ECO:0000313" key="7">
    <source>
        <dbReference type="Proteomes" id="UP001630127"/>
    </source>
</evidence>
<evidence type="ECO:0000256" key="4">
    <source>
        <dbReference type="ARBA" id="ARBA00023163"/>
    </source>
</evidence>
<keyword evidence="4" id="KW-0804">Transcription</keyword>
<comment type="similarity">
    <text evidence="2">Belongs to the TBP family.</text>
</comment>